<dbReference type="KEGG" id="cpre:Csp1_19990"/>
<dbReference type="CDD" id="cd01127">
    <property type="entry name" value="TrwB_TraG_TraD_VirD4"/>
    <property type="match status" value="2"/>
</dbReference>
<dbReference type="EMBL" id="CP024988">
    <property type="protein sequence ID" value="AWT26767.1"/>
    <property type="molecule type" value="Genomic_DNA"/>
</dbReference>
<evidence type="ECO:0000313" key="2">
    <source>
        <dbReference type="EMBL" id="AWT26767.1"/>
    </source>
</evidence>
<name>A0A2Z3YXF9_9CORY</name>
<dbReference type="AlphaFoldDB" id="A0A2Z3YXF9"/>
<dbReference type="PANTHER" id="PTHR30121">
    <property type="entry name" value="UNCHARACTERIZED PROTEIN YJGR-RELATED"/>
    <property type="match status" value="1"/>
</dbReference>
<dbReference type="Proteomes" id="UP000247696">
    <property type="component" value="Chromosome"/>
</dbReference>
<protein>
    <recommendedName>
        <fullName evidence="4">Type IV secretion system coupling protein TraD DNA-binding domain-containing protein</fullName>
    </recommendedName>
</protein>
<sequence length="730" mass="79032">MNRPLTRPEWRWNELYFQTMTSPAAAATALEHLAAHRALGPVVLKLRATANGLRWLVATNPGATSAMKELLKAHLDVRVTTPRRVRRAVTTAGALHFGGSLSTAPERVVATLRGLYGALSRLEAKEEIALQLLIGGRLSPSGRERESNPSWAGLLLQAATGRTGGSSALRTPPSAREADLHGARIELRIGVSGVTPARAQFLGNQVLGALRVLETAGTRTTLTRENPAKLNQSRPPWRWPMRLRSSELVALSGWPVGEPPMPVLGSLHPRMLPPGRALVKTERVIGKVAAPGNDDPVGIPVRDAVMHTHLFGPTNSGKSTVLLNLILADIIAGRGVLVIDPKGDLATDVLARVPEKRHDDVVVIDPSSSCPVGMNPLAGPEHLAPVVADTLLATFESVFRDNWGIRSADVLSASLLTLARIPEANLLWLSPLLTNPAFRRWMLKRSHDPLGVDSFWRQYEAKKPDAQAVEIAPVLNKLRQIILRPGLRAVLGQTEPKFDLDELFTRRRIIIVSLNKGVLGADAARLLGSLLVGQLWSRILARQQLPPERRHIVGIYIDEVHDFIHGIPGDLSDALAQARSLGAAFTLTNQYLSQLSPDMQQAIDANARNKIVFGLGGVDATTMSRKADGLDAADFQLLPKYHAYADLLQGGHRTGWFALKAGGPPPERQPAAELYASSHARYGVPAEQTERELIALLHSYDTPSASSLESDEPVGRIRTRRAASGDEGAS</sequence>
<dbReference type="PANTHER" id="PTHR30121:SF6">
    <property type="entry name" value="SLR6007 PROTEIN"/>
    <property type="match status" value="1"/>
</dbReference>
<keyword evidence="3" id="KW-1185">Reference proteome</keyword>
<accession>A0A2Z3YXF9</accession>
<dbReference type="OrthoDB" id="3258326at2"/>
<organism evidence="2 3">
    <name type="scientific">Corynebacterium provencense</name>
    <dbReference type="NCBI Taxonomy" id="1737425"/>
    <lineage>
        <taxon>Bacteria</taxon>
        <taxon>Bacillati</taxon>
        <taxon>Actinomycetota</taxon>
        <taxon>Actinomycetes</taxon>
        <taxon>Mycobacteriales</taxon>
        <taxon>Corynebacteriaceae</taxon>
        <taxon>Corynebacterium</taxon>
    </lineage>
</organism>
<dbReference type="SUPFAM" id="SSF52540">
    <property type="entry name" value="P-loop containing nucleoside triphosphate hydrolases"/>
    <property type="match status" value="1"/>
</dbReference>
<reference evidence="3" key="1">
    <citation type="submission" date="2017-11" db="EMBL/GenBank/DDBJ databases">
        <title>Otitis media/interna in a cat caused by the recently described species Corynebacterium provencense.</title>
        <authorList>
            <person name="Kittl S."/>
            <person name="Brodard I."/>
            <person name="Rychener L."/>
            <person name="Jores J."/>
            <person name="Roosje P."/>
            <person name="Gobeli Brawand S."/>
        </authorList>
    </citation>
    <scope>NUCLEOTIDE SEQUENCE [LARGE SCALE GENOMIC DNA]</scope>
    <source>
        <strain evidence="3">17KM38</strain>
    </source>
</reference>
<dbReference type="RefSeq" id="WP_110481721.1">
    <property type="nucleotide sequence ID" value="NZ_CP024988.1"/>
</dbReference>
<dbReference type="Gene3D" id="3.40.50.300">
    <property type="entry name" value="P-loop containing nucleotide triphosphate hydrolases"/>
    <property type="match status" value="2"/>
</dbReference>
<proteinExistence type="predicted"/>
<dbReference type="InterPro" id="IPR027417">
    <property type="entry name" value="P-loop_NTPase"/>
</dbReference>
<gene>
    <name evidence="2" type="ORF">Csp1_19990</name>
</gene>
<evidence type="ECO:0000313" key="3">
    <source>
        <dbReference type="Proteomes" id="UP000247696"/>
    </source>
</evidence>
<evidence type="ECO:0000256" key="1">
    <source>
        <dbReference type="SAM" id="MobiDB-lite"/>
    </source>
</evidence>
<dbReference type="InterPro" id="IPR051162">
    <property type="entry name" value="T4SS_component"/>
</dbReference>
<evidence type="ECO:0008006" key="4">
    <source>
        <dbReference type="Google" id="ProtNLM"/>
    </source>
</evidence>
<feature type="region of interest" description="Disordered" evidence="1">
    <location>
        <begin position="702"/>
        <end position="730"/>
    </location>
</feature>